<sequence length="410" mass="46911">MVLIKAGAGVNFINHQQNTPLTYAQKFFPAFVEVLINLGAKYPQTTGHQVIESTVIKKPKIGITYHLKNPKSVGGEITISLYGDNVETMSSIDLASGVFTKDSNKEKIFNILDFNAFSFISKELLPADYKKENLSPILLWNSTLYPNRLIKPAQLTMYLNKSSLRGLALGGVVKGYQFIPQNSYLQKNLQTSVSNIPLFTGEYPILLPENRPNVSTLEKIYQDFIHYNEDEKLKIQYQASQGYCHIRAHFASILLSWYGIESVKVYKTWNFEQWKPYYDKDAWGFHCATMVIDDQNHAYIWDPWVGLNKHLLTLKQWTSYSNEPTPMKLIITNRGVVGDFNGRNISGINFMINHNGEYINPLQAMMCYALPNRPQPPLFKLSGKDKYLFFKAHKVKDKEQATQGLRLTNN</sequence>
<dbReference type="RefSeq" id="WP_242604248.1">
    <property type="nucleotide sequence ID" value="NZ_CAAAHO010000007.1"/>
</dbReference>
<reference evidence="2 3" key="1">
    <citation type="submission" date="2018-06" db="EMBL/GenBank/DDBJ databases">
        <authorList>
            <consortium name="Pathogen Informatics"/>
            <person name="Doyle S."/>
        </authorList>
    </citation>
    <scope>NUCLEOTIDE SEQUENCE [LARGE SCALE GENOMIC DNA]</scope>
    <source>
        <strain evidence="2 3">NCTC13315</strain>
    </source>
</reference>
<gene>
    <name evidence="2" type="ORF">NCTC13315_01840</name>
</gene>
<dbReference type="Gene3D" id="3.10.620.30">
    <property type="match status" value="1"/>
</dbReference>
<evidence type="ECO:0000313" key="3">
    <source>
        <dbReference type="Proteomes" id="UP000254968"/>
    </source>
</evidence>
<feature type="domain" description="Protein glutaminase" evidence="1">
    <location>
        <begin position="229"/>
        <end position="319"/>
    </location>
</feature>
<protein>
    <recommendedName>
        <fullName evidence="1">Protein glutaminase domain-containing protein</fullName>
    </recommendedName>
</protein>
<dbReference type="Proteomes" id="UP000254968">
    <property type="component" value="Unassembled WGS sequence"/>
</dbReference>
<dbReference type="Pfam" id="PF18626">
    <property type="entry name" value="Gln_deamidase_2"/>
    <property type="match status" value="1"/>
</dbReference>
<keyword evidence="3" id="KW-1185">Reference proteome</keyword>
<name>A0A378I3M4_9GAMM</name>
<dbReference type="InterPro" id="IPR041325">
    <property type="entry name" value="Gln_deamidase_2"/>
</dbReference>
<dbReference type="EMBL" id="UGNV01000001">
    <property type="protein sequence ID" value="STX29301.1"/>
    <property type="molecule type" value="Genomic_DNA"/>
</dbReference>
<organism evidence="2 3">
    <name type="scientific">Legionella beliardensis</name>
    <dbReference type="NCBI Taxonomy" id="91822"/>
    <lineage>
        <taxon>Bacteria</taxon>
        <taxon>Pseudomonadati</taxon>
        <taxon>Pseudomonadota</taxon>
        <taxon>Gammaproteobacteria</taxon>
        <taxon>Legionellales</taxon>
        <taxon>Legionellaceae</taxon>
        <taxon>Legionella</taxon>
    </lineage>
</organism>
<accession>A0A378I3M4</accession>
<proteinExistence type="predicted"/>
<evidence type="ECO:0000313" key="2">
    <source>
        <dbReference type="EMBL" id="STX29301.1"/>
    </source>
</evidence>
<evidence type="ECO:0000259" key="1">
    <source>
        <dbReference type="Pfam" id="PF18626"/>
    </source>
</evidence>
<dbReference type="AlphaFoldDB" id="A0A378I3M4"/>